<gene>
    <name evidence="6" type="ORF">GPECTOR_81g202</name>
</gene>
<dbReference type="InterPro" id="IPR003593">
    <property type="entry name" value="AAA+_ATPase"/>
</dbReference>
<comment type="caution">
    <text evidence="6">The sequence shown here is derived from an EMBL/GenBank/DDBJ whole genome shotgun (WGS) entry which is preliminary data.</text>
</comment>
<keyword evidence="7" id="KW-1185">Reference proteome</keyword>
<dbReference type="Proteomes" id="UP000075714">
    <property type="component" value="Unassembled WGS sequence"/>
</dbReference>
<accession>A0A150G1K6</accession>
<evidence type="ECO:0000256" key="4">
    <source>
        <dbReference type="SAM" id="SignalP"/>
    </source>
</evidence>
<feature type="domain" description="AAA+ ATPase" evidence="5">
    <location>
        <begin position="279"/>
        <end position="410"/>
    </location>
</feature>
<dbReference type="SUPFAM" id="SSF52540">
    <property type="entry name" value="P-loop containing nucleoside triphosphate hydrolases"/>
    <property type="match status" value="1"/>
</dbReference>
<feature type="region of interest" description="Disordered" evidence="3">
    <location>
        <begin position="94"/>
        <end position="183"/>
    </location>
</feature>
<sequence>MWPQQRWLTLLAAVLVVLPAQGLTDELEAEVGGSKQQCNEDRQLEEFLDMLPCGGRDVRLAFSDGSKEVLAGRRVSISEALQSLDSYVGRLRSAGAPRRQPSGPAWQGPGSGDADAAGGSDGGDGGGPQQDGRKRQRHDCGAAAGDPMDLEREAHREDELAATDAKRARKEGDDDFGSGKGDCDAGGGGDGGAVPCRALPSAALFGSDNRCCPPGTLHRISRLVHPYDGSVYGLTYRVGRHLPGLAGAVQDVLTDLAGRARAAREAGYEAGAPCAPHDLAGSLLLLGRPGSGKTTLLRDIARFLADDLGLGVVVVDTSNEIAGGDVLPHGCIGGARRILVGERGSLARVMLEAVQNHGPEVVLVDEIANKQEVDAARTISSRGVMLVATCHGTELGSLVRNAELNALVGGLQPVVLGDAAARRSNGGAKARNERSGAPTFRTLVEVLGGGRLRLRPDVAASVDLLLGKESPEARAIKALLNPNSLQAPPGAEEEDPEGVQEAGR</sequence>
<keyword evidence="1" id="KW-0547">Nucleotide-binding</keyword>
<feature type="chain" id="PRO_5007561885" description="AAA+ ATPase domain-containing protein" evidence="4">
    <location>
        <begin position="23"/>
        <end position="504"/>
    </location>
</feature>
<keyword evidence="2" id="KW-0067">ATP-binding</keyword>
<evidence type="ECO:0000313" key="6">
    <source>
        <dbReference type="EMBL" id="KXZ43752.1"/>
    </source>
</evidence>
<dbReference type="InterPro" id="IPR045735">
    <property type="entry name" value="Spore_III_AA_AAA+_ATPase"/>
</dbReference>
<protein>
    <recommendedName>
        <fullName evidence="5">AAA+ ATPase domain-containing protein</fullName>
    </recommendedName>
</protein>
<feature type="region of interest" description="Disordered" evidence="3">
    <location>
        <begin position="480"/>
        <end position="504"/>
    </location>
</feature>
<dbReference type="AlphaFoldDB" id="A0A150G1K6"/>
<dbReference type="PANTHER" id="PTHR20953:SF13">
    <property type="entry name" value="EXPRESSED PROTEIN"/>
    <property type="match status" value="1"/>
</dbReference>
<dbReference type="OrthoDB" id="550661at2759"/>
<dbReference type="CDD" id="cd00009">
    <property type="entry name" value="AAA"/>
    <property type="match status" value="1"/>
</dbReference>
<evidence type="ECO:0000313" key="7">
    <source>
        <dbReference type="Proteomes" id="UP000075714"/>
    </source>
</evidence>
<dbReference type="Pfam" id="PF19568">
    <property type="entry name" value="Spore_III_AA"/>
    <property type="match status" value="1"/>
</dbReference>
<feature type="compositionally biased region" description="Basic and acidic residues" evidence="3">
    <location>
        <begin position="149"/>
        <end position="172"/>
    </location>
</feature>
<dbReference type="GO" id="GO:0005524">
    <property type="term" value="F:ATP binding"/>
    <property type="evidence" value="ECO:0007669"/>
    <property type="project" value="UniProtKB-KW"/>
</dbReference>
<keyword evidence="4" id="KW-0732">Signal</keyword>
<dbReference type="InterPro" id="IPR027417">
    <property type="entry name" value="P-loop_NTPase"/>
</dbReference>
<dbReference type="PANTHER" id="PTHR20953">
    <property type="entry name" value="KINASE-RELATED"/>
    <property type="match status" value="1"/>
</dbReference>
<evidence type="ECO:0000259" key="5">
    <source>
        <dbReference type="SMART" id="SM00382"/>
    </source>
</evidence>
<dbReference type="EMBL" id="LSYV01000082">
    <property type="protein sequence ID" value="KXZ43752.1"/>
    <property type="molecule type" value="Genomic_DNA"/>
</dbReference>
<evidence type="ECO:0000256" key="3">
    <source>
        <dbReference type="SAM" id="MobiDB-lite"/>
    </source>
</evidence>
<name>A0A150G1K6_GONPE</name>
<dbReference type="Gene3D" id="3.40.50.300">
    <property type="entry name" value="P-loop containing nucleotide triphosphate hydrolases"/>
    <property type="match status" value="1"/>
</dbReference>
<dbReference type="SMART" id="SM00382">
    <property type="entry name" value="AAA"/>
    <property type="match status" value="1"/>
</dbReference>
<feature type="signal peptide" evidence="4">
    <location>
        <begin position="1"/>
        <end position="22"/>
    </location>
</feature>
<feature type="compositionally biased region" description="Gly residues" evidence="3">
    <location>
        <begin position="119"/>
        <end position="129"/>
    </location>
</feature>
<evidence type="ECO:0000256" key="2">
    <source>
        <dbReference type="ARBA" id="ARBA00022840"/>
    </source>
</evidence>
<organism evidence="6 7">
    <name type="scientific">Gonium pectorale</name>
    <name type="common">Green alga</name>
    <dbReference type="NCBI Taxonomy" id="33097"/>
    <lineage>
        <taxon>Eukaryota</taxon>
        <taxon>Viridiplantae</taxon>
        <taxon>Chlorophyta</taxon>
        <taxon>core chlorophytes</taxon>
        <taxon>Chlorophyceae</taxon>
        <taxon>CS clade</taxon>
        <taxon>Chlamydomonadales</taxon>
        <taxon>Volvocaceae</taxon>
        <taxon>Gonium</taxon>
    </lineage>
</organism>
<reference evidence="7" key="1">
    <citation type="journal article" date="2016" name="Nat. Commun.">
        <title>The Gonium pectorale genome demonstrates co-option of cell cycle regulation during the evolution of multicellularity.</title>
        <authorList>
            <person name="Hanschen E.R."/>
            <person name="Marriage T.N."/>
            <person name="Ferris P.J."/>
            <person name="Hamaji T."/>
            <person name="Toyoda A."/>
            <person name="Fujiyama A."/>
            <person name="Neme R."/>
            <person name="Noguchi H."/>
            <person name="Minakuchi Y."/>
            <person name="Suzuki M."/>
            <person name="Kawai-Toyooka H."/>
            <person name="Smith D.R."/>
            <person name="Sparks H."/>
            <person name="Anderson J."/>
            <person name="Bakaric R."/>
            <person name="Luria V."/>
            <person name="Karger A."/>
            <person name="Kirschner M.W."/>
            <person name="Durand P.M."/>
            <person name="Michod R.E."/>
            <person name="Nozaki H."/>
            <person name="Olson B.J."/>
        </authorList>
    </citation>
    <scope>NUCLEOTIDE SEQUENCE [LARGE SCALE GENOMIC DNA]</scope>
    <source>
        <strain evidence="7">NIES-2863</strain>
    </source>
</reference>
<evidence type="ECO:0000256" key="1">
    <source>
        <dbReference type="ARBA" id="ARBA00022741"/>
    </source>
</evidence>
<proteinExistence type="predicted"/>